<dbReference type="InterPro" id="IPR038266">
    <property type="entry name" value="NapC/NirT_cytc_sf"/>
</dbReference>
<evidence type="ECO:0000256" key="5">
    <source>
        <dbReference type="ARBA" id="ARBA00022617"/>
    </source>
</evidence>
<feature type="binding site" description="axial binding residue" evidence="14">
    <location>
        <position position="99"/>
    </location>
    <ligand>
        <name>heme</name>
        <dbReference type="ChEBI" id="CHEBI:30413"/>
        <label>1</label>
    </ligand>
    <ligandPart>
        <name>Fe</name>
        <dbReference type="ChEBI" id="CHEBI:18248"/>
    </ligandPart>
</feature>
<feature type="domain" description="NapC/NirT cytochrome c N-terminal" evidence="15">
    <location>
        <begin position="20"/>
        <end position="181"/>
    </location>
</feature>
<keyword evidence="10 12" id="KW-0408">Iron</keyword>
<dbReference type="GO" id="GO:0009061">
    <property type="term" value="P:anaerobic respiration"/>
    <property type="evidence" value="ECO:0007669"/>
    <property type="project" value="TreeGrafter"/>
</dbReference>
<feature type="binding site" description="covalent" evidence="13">
    <location>
        <position position="172"/>
    </location>
    <ligand>
        <name>heme</name>
        <dbReference type="ChEBI" id="CHEBI:30413"/>
        <label>4</label>
    </ligand>
</feature>
<organism evidence="16 17">
    <name type="scientific">Vibrio parahaemolyticus</name>
    <dbReference type="NCBI Taxonomy" id="670"/>
    <lineage>
        <taxon>Bacteria</taxon>
        <taxon>Pseudomonadati</taxon>
        <taxon>Pseudomonadota</taxon>
        <taxon>Gammaproteobacteria</taxon>
        <taxon>Vibrionales</taxon>
        <taxon>Vibrionaceae</taxon>
        <taxon>Vibrio</taxon>
    </lineage>
</organism>
<evidence type="ECO:0000256" key="10">
    <source>
        <dbReference type="ARBA" id="ARBA00023004"/>
    </source>
</evidence>
<evidence type="ECO:0000313" key="17">
    <source>
        <dbReference type="Proteomes" id="UP000214596"/>
    </source>
</evidence>
<feature type="binding site" description="covalent" evidence="13">
    <location>
        <position position="137"/>
    </location>
    <ligand>
        <name>heme</name>
        <dbReference type="ChEBI" id="CHEBI:30413"/>
        <label>3</label>
    </ligand>
</feature>
<evidence type="ECO:0000256" key="13">
    <source>
        <dbReference type="PIRSR" id="PIRSR000013-1"/>
    </source>
</evidence>
<evidence type="ECO:0000256" key="9">
    <source>
        <dbReference type="ARBA" id="ARBA00022989"/>
    </source>
</evidence>
<reference evidence="16 17" key="1">
    <citation type="journal article" date="2017" name="Appl. Environ. Microbiol.">
        <title>Parallel evolution of two clades of a major Atlantic endemic Vibrio parahaemolyticus pathogen lineage by independent acquisition of related pathogenicity islands.</title>
        <authorList>
            <person name="Xu F."/>
            <person name="Gonzalez-Escalona N."/>
            <person name="Drees K.P."/>
            <person name="Sebra R.P."/>
            <person name="Cooper V.S."/>
            <person name="Jones S.H."/>
            <person name="Whistler C.A."/>
        </authorList>
    </citation>
    <scope>NUCLEOTIDE SEQUENCE [LARGE SCALE GENOMIC DNA]</scope>
    <source>
        <strain evidence="16 17">MAVP-3</strain>
    </source>
</reference>
<keyword evidence="11" id="KW-0472">Membrane</keyword>
<dbReference type="EMBL" id="NIXT01000460">
    <property type="protein sequence ID" value="OXE32972.1"/>
    <property type="molecule type" value="Genomic_DNA"/>
</dbReference>
<keyword evidence="8 12" id="KW-0249">Electron transport</keyword>
<feature type="binding site" description="covalent" evidence="13">
    <location>
        <position position="80"/>
    </location>
    <ligand>
        <name>heme</name>
        <dbReference type="ChEBI" id="CHEBI:30413"/>
        <label>2</label>
    </ligand>
</feature>
<dbReference type="GO" id="GO:0005886">
    <property type="term" value="C:plasma membrane"/>
    <property type="evidence" value="ECO:0007669"/>
    <property type="project" value="UniProtKB-SubCell"/>
</dbReference>
<dbReference type="Proteomes" id="UP000214596">
    <property type="component" value="Unassembled WGS sequence"/>
</dbReference>
<evidence type="ECO:0000256" key="8">
    <source>
        <dbReference type="ARBA" id="ARBA00022982"/>
    </source>
</evidence>
<feature type="binding site" description="axial binding residue" evidence="14">
    <location>
        <position position="141"/>
    </location>
    <ligand>
        <name>heme</name>
        <dbReference type="ChEBI" id="CHEBI:30413"/>
        <label>3</label>
    </ligand>
    <ligandPart>
        <name>Fe</name>
        <dbReference type="ChEBI" id="CHEBI:18248"/>
    </ligandPart>
</feature>
<dbReference type="GO" id="GO:0020037">
    <property type="term" value="F:heme binding"/>
    <property type="evidence" value="ECO:0007669"/>
    <property type="project" value="InterPro"/>
</dbReference>
<keyword evidence="7 12" id="KW-0479">Metal-binding</keyword>
<protein>
    <recommendedName>
        <fullName evidence="12">Cytochrome c-type protein</fullName>
    </recommendedName>
</protein>
<dbReference type="PIRSF" id="PIRSF000013">
    <property type="entry name" value="4_hem_cytochrm_NapC"/>
    <property type="match status" value="1"/>
</dbReference>
<evidence type="ECO:0000256" key="12">
    <source>
        <dbReference type="PIRNR" id="PIRNR000013"/>
    </source>
</evidence>
<sequence>MSLWRKPNRKWMLGIPIGGLLAFILGGAALSVFHFGMDYTNRNEFCYSCHIGMDTIVEEYQASPHFKNAQGVIAATCSDCHVPREFFAKIALKIGATADIYHKLKGDITLDNFEAEHRPRLAAEVTQQFIENKSKQCRYCHSVDKMDFEAQGRTVARRHQMMESRDQSCIDCHAGIAHHLPISLDSPETVPPEE</sequence>
<name>A0A0L8TYZ2_VIBPH</name>
<dbReference type="PANTHER" id="PTHR30333:SF1">
    <property type="entry name" value="CYTOCHROME C-TYPE PROTEIN NAPC"/>
    <property type="match status" value="1"/>
</dbReference>
<evidence type="ECO:0000256" key="4">
    <source>
        <dbReference type="ARBA" id="ARBA00022475"/>
    </source>
</evidence>
<keyword evidence="5 12" id="KW-0349">Heme</keyword>
<evidence type="ECO:0000256" key="1">
    <source>
        <dbReference type="ARBA" id="ARBA00004162"/>
    </source>
</evidence>
<feature type="binding site" description="axial binding residue" evidence="14">
    <location>
        <position position="178"/>
    </location>
    <ligand>
        <name>heme</name>
        <dbReference type="ChEBI" id="CHEBI:30413"/>
        <label>2</label>
    </ligand>
    <ligandPart>
        <name>Fe</name>
        <dbReference type="ChEBI" id="CHEBI:18248"/>
    </ligandPart>
</feature>
<evidence type="ECO:0000256" key="6">
    <source>
        <dbReference type="ARBA" id="ARBA00022692"/>
    </source>
</evidence>
<feature type="binding site" description="axial binding residue" evidence="14">
    <location>
        <position position="53"/>
    </location>
    <ligand>
        <name>heme</name>
        <dbReference type="ChEBI" id="CHEBI:30413"/>
        <label>1</label>
    </ligand>
    <ligandPart>
        <name>Fe</name>
        <dbReference type="ChEBI" id="CHEBI:18248"/>
    </ligandPart>
</feature>
<dbReference type="PANTHER" id="PTHR30333">
    <property type="entry name" value="CYTOCHROME C-TYPE PROTEIN"/>
    <property type="match status" value="1"/>
</dbReference>
<feature type="binding site" description="axial binding residue" evidence="14">
    <location>
        <position position="81"/>
    </location>
    <ligand>
        <name>heme</name>
        <dbReference type="ChEBI" id="CHEBI:30413"/>
        <label>2</label>
    </ligand>
    <ligandPart>
        <name>Fe</name>
        <dbReference type="ChEBI" id="CHEBI:18248"/>
    </ligandPart>
</feature>
<comment type="caution">
    <text evidence="16">The sequence shown here is derived from an EMBL/GenBank/DDBJ whole genome shotgun (WGS) entry which is preliminary data.</text>
</comment>
<dbReference type="OrthoDB" id="9782159at2"/>
<dbReference type="Gene3D" id="1.10.3820.10">
    <property type="entry name" value="Di-heme elbow motif domain"/>
    <property type="match status" value="1"/>
</dbReference>
<dbReference type="GO" id="GO:0019333">
    <property type="term" value="P:denitrification pathway"/>
    <property type="evidence" value="ECO:0007669"/>
    <property type="project" value="InterPro"/>
</dbReference>
<comment type="cofactor">
    <cofactor evidence="13">
        <name>heme</name>
        <dbReference type="ChEBI" id="CHEBI:30413"/>
    </cofactor>
    <text evidence="13">Binds 4 heme groups per subunit.</text>
</comment>
<dbReference type="GO" id="GO:0009055">
    <property type="term" value="F:electron transfer activity"/>
    <property type="evidence" value="ECO:0007669"/>
    <property type="project" value="TreeGrafter"/>
</dbReference>
<dbReference type="Pfam" id="PF03264">
    <property type="entry name" value="Cytochrom_NNT"/>
    <property type="match status" value="1"/>
</dbReference>
<evidence type="ECO:0000256" key="2">
    <source>
        <dbReference type="ARBA" id="ARBA00007395"/>
    </source>
</evidence>
<feature type="binding site" description="covalent" evidence="13">
    <location>
        <position position="169"/>
    </location>
    <ligand>
        <name>heme</name>
        <dbReference type="ChEBI" id="CHEBI:30413"/>
        <label>4</label>
    </ligand>
</feature>
<dbReference type="InterPro" id="IPR005126">
    <property type="entry name" value="NapC/NirT_cyt_c_N"/>
</dbReference>
<keyword evidence="3 12" id="KW-0813">Transport</keyword>
<dbReference type="GO" id="GO:0046872">
    <property type="term" value="F:metal ion binding"/>
    <property type="evidence" value="ECO:0007669"/>
    <property type="project" value="UniProtKB-KW"/>
</dbReference>
<evidence type="ECO:0000256" key="7">
    <source>
        <dbReference type="ARBA" id="ARBA00022723"/>
    </source>
</evidence>
<evidence type="ECO:0000256" key="14">
    <source>
        <dbReference type="PIRSR" id="PIRSR000013-2"/>
    </source>
</evidence>
<dbReference type="AlphaFoldDB" id="A0A0L8TYZ2"/>
<comment type="PTM">
    <text evidence="12">Binds 4 heme groups per subunit.</text>
</comment>
<feature type="binding site" description="covalent" evidence="13">
    <location>
        <position position="140"/>
    </location>
    <ligand>
        <name>heme</name>
        <dbReference type="ChEBI" id="CHEBI:30413"/>
        <label>3</label>
    </ligand>
</feature>
<comment type="subcellular location">
    <subcellularLocation>
        <location evidence="1">Cell membrane</location>
        <topology evidence="1">Single-pass membrane protein</topology>
    </subcellularLocation>
</comment>
<accession>A0A0L8TYZ2</accession>
<evidence type="ECO:0000259" key="15">
    <source>
        <dbReference type="Pfam" id="PF03264"/>
    </source>
</evidence>
<feature type="binding site" description="axial binding residue" evidence="14">
    <location>
        <position position="173"/>
    </location>
    <ligand>
        <name>heme</name>
        <dbReference type="ChEBI" id="CHEBI:30413"/>
        <label>4</label>
    </ligand>
    <ligandPart>
        <name>Fe</name>
        <dbReference type="ChEBI" id="CHEBI:18248"/>
    </ligandPart>
</feature>
<dbReference type="GeneID" id="1188727"/>
<dbReference type="RefSeq" id="WP_005483537.1">
    <property type="nucleotide sequence ID" value="NZ_CAMFHI010000007.1"/>
</dbReference>
<dbReference type="STRING" id="670.ACZ92_10125"/>
<dbReference type="InterPro" id="IPR051174">
    <property type="entry name" value="Cytochrome_c-type_ET"/>
</dbReference>
<gene>
    <name evidence="16" type="ORF">CA163_09960</name>
</gene>
<dbReference type="OMA" id="HIGMDTI"/>
<keyword evidence="6" id="KW-0812">Transmembrane</keyword>
<dbReference type="SUPFAM" id="SSF48695">
    <property type="entry name" value="Multiheme cytochromes"/>
    <property type="match status" value="1"/>
</dbReference>
<comment type="similarity">
    <text evidence="2">Belongs to the NapC/NirT/NrfH family.</text>
</comment>
<keyword evidence="9" id="KW-1133">Transmembrane helix</keyword>
<feature type="binding site" description="covalent" evidence="13">
    <location>
        <position position="46"/>
    </location>
    <ligand>
        <name>heme</name>
        <dbReference type="ChEBI" id="CHEBI:30413"/>
        <label>1</label>
    </ligand>
</feature>
<feature type="binding site" evidence="13">
    <location>
        <position position="99"/>
    </location>
    <ligand>
        <name>a menaquinol</name>
        <dbReference type="ChEBI" id="CHEBI:18151"/>
    </ligand>
</feature>
<evidence type="ECO:0000256" key="11">
    <source>
        <dbReference type="ARBA" id="ARBA00023136"/>
    </source>
</evidence>
<proteinExistence type="inferred from homology"/>
<feature type="binding site" description="covalent" evidence="13">
    <location>
        <position position="77"/>
    </location>
    <ligand>
        <name>heme</name>
        <dbReference type="ChEBI" id="CHEBI:30413"/>
        <label>2</label>
    </ligand>
</feature>
<dbReference type="InterPro" id="IPR024717">
    <property type="entry name" value="NapC/NirT/NrfH"/>
</dbReference>
<evidence type="ECO:0000256" key="3">
    <source>
        <dbReference type="ARBA" id="ARBA00022448"/>
    </source>
</evidence>
<keyword evidence="4" id="KW-1003">Cell membrane</keyword>
<feature type="binding site" description="covalent" evidence="13">
    <location>
        <position position="49"/>
    </location>
    <ligand>
        <name>heme</name>
        <dbReference type="ChEBI" id="CHEBI:30413"/>
        <label>1</label>
    </ligand>
</feature>
<dbReference type="InterPro" id="IPR036280">
    <property type="entry name" value="Multihaem_cyt_sf"/>
</dbReference>
<evidence type="ECO:0000313" key="16">
    <source>
        <dbReference type="EMBL" id="OXE32972.1"/>
    </source>
</evidence>